<gene>
    <name evidence="2" type="ORF">FC38_GL001046</name>
</gene>
<evidence type="ECO:0000313" key="2">
    <source>
        <dbReference type="EMBL" id="KRN14387.1"/>
    </source>
</evidence>
<dbReference type="SMART" id="SM00530">
    <property type="entry name" value="HTH_XRE"/>
    <property type="match status" value="1"/>
</dbReference>
<feature type="domain" description="HTH cro/C1-type" evidence="1">
    <location>
        <begin position="17"/>
        <end position="71"/>
    </location>
</feature>
<evidence type="ECO:0000313" key="3">
    <source>
        <dbReference type="Proteomes" id="UP000051521"/>
    </source>
</evidence>
<comment type="caution">
    <text evidence="2">The sequence shown here is derived from an EMBL/GenBank/DDBJ whole genome shotgun (WGS) entry which is preliminary data.</text>
</comment>
<dbReference type="InterPro" id="IPR010982">
    <property type="entry name" value="Lambda_DNA-bd_dom_sf"/>
</dbReference>
<evidence type="ECO:0000259" key="1">
    <source>
        <dbReference type="PROSITE" id="PS50943"/>
    </source>
</evidence>
<protein>
    <submittedName>
        <fullName evidence="2">Transcriptional regulator</fullName>
    </submittedName>
</protein>
<accession>A0ABR5PYN1</accession>
<dbReference type="Pfam" id="PF01381">
    <property type="entry name" value="HTH_3"/>
    <property type="match status" value="1"/>
</dbReference>
<dbReference type="InterPro" id="IPR053163">
    <property type="entry name" value="HTH-type_regulator_Rgg"/>
</dbReference>
<dbReference type="Pfam" id="PF21259">
    <property type="entry name" value="Rgg_C"/>
    <property type="match status" value="1"/>
</dbReference>
<proteinExistence type="predicted"/>
<keyword evidence="3" id="KW-1185">Reference proteome</keyword>
<dbReference type="SUPFAM" id="SSF47413">
    <property type="entry name" value="lambda repressor-like DNA-binding domains"/>
    <property type="match status" value="1"/>
</dbReference>
<dbReference type="NCBIfam" id="TIGR01716">
    <property type="entry name" value="RGG_Cterm"/>
    <property type="match status" value="1"/>
</dbReference>
<sequence length="306" mass="35936">MLGGLPFMTYYDYGLRFKYLRKQRNISLKTAAQVINTSRQGLGNWENGKGNLGFEEVIQLLKYLEINPTEFIDSSLKFYDLTSDIKFAYIDNDTEYLKAYATNTLIRAHNHLTDKDLFLKGIIACNFYYELTQKDISSKQDKDRLRSFFSNIDSGDRNWTMKDVYVFGNTQHMMSSSEIYSLSYSLIFDGLKHEYESKEWKVAIISSLLNANFILINTDLKKAESLYKLFDRNKDKFSDLYANEKIRLAFIRGFITYSKDPNKQNRRKIEELLESLKLFNLFDLEEGLRFTLGQIDNHLGLYDYHS</sequence>
<dbReference type="EMBL" id="AYZO01000003">
    <property type="protein sequence ID" value="KRN14387.1"/>
    <property type="molecule type" value="Genomic_DNA"/>
</dbReference>
<dbReference type="Gene3D" id="1.10.260.40">
    <property type="entry name" value="lambda repressor-like DNA-binding domains"/>
    <property type="match status" value="1"/>
</dbReference>
<name>A0ABR5PYN1_9LACO</name>
<dbReference type="PANTHER" id="PTHR37038">
    <property type="entry name" value="TRANSCRIPTIONAL REGULATOR-RELATED"/>
    <property type="match status" value="1"/>
</dbReference>
<reference evidence="2 3" key="1">
    <citation type="journal article" date="2015" name="Genome Announc.">
        <title>Expanding the biotechnology potential of lactobacilli through comparative genomics of 213 strains and associated genera.</title>
        <authorList>
            <person name="Sun Z."/>
            <person name="Harris H.M."/>
            <person name="McCann A."/>
            <person name="Guo C."/>
            <person name="Argimon S."/>
            <person name="Zhang W."/>
            <person name="Yang X."/>
            <person name="Jeffery I.B."/>
            <person name="Cooney J.C."/>
            <person name="Kagawa T.F."/>
            <person name="Liu W."/>
            <person name="Song Y."/>
            <person name="Salvetti E."/>
            <person name="Wrobel A."/>
            <person name="Rasinkangas P."/>
            <person name="Parkhill J."/>
            <person name="Rea M.C."/>
            <person name="O'Sullivan O."/>
            <person name="Ritari J."/>
            <person name="Douillard F.P."/>
            <person name="Paul Ross R."/>
            <person name="Yang R."/>
            <person name="Briner A.E."/>
            <person name="Felis G.E."/>
            <person name="de Vos W.M."/>
            <person name="Barrangou R."/>
            <person name="Klaenhammer T.R."/>
            <person name="Caufield P.W."/>
            <person name="Cui Y."/>
            <person name="Zhang H."/>
            <person name="O'Toole P.W."/>
        </authorList>
    </citation>
    <scope>NUCLEOTIDE SEQUENCE [LARGE SCALE GENOMIC DNA]</scope>
    <source>
        <strain evidence="2 3">DSM 23908</strain>
    </source>
</reference>
<dbReference type="PROSITE" id="PS50943">
    <property type="entry name" value="HTH_CROC1"/>
    <property type="match status" value="1"/>
</dbReference>
<organism evidence="2 3">
    <name type="scientific">Lactobacillus gigeriorum DSM 23908 = CRBIP 24.85</name>
    <dbReference type="NCBI Taxonomy" id="1423751"/>
    <lineage>
        <taxon>Bacteria</taxon>
        <taxon>Bacillati</taxon>
        <taxon>Bacillota</taxon>
        <taxon>Bacilli</taxon>
        <taxon>Lactobacillales</taxon>
        <taxon>Lactobacillaceae</taxon>
        <taxon>Lactobacillus</taxon>
    </lineage>
</organism>
<dbReference type="CDD" id="cd00093">
    <property type="entry name" value="HTH_XRE"/>
    <property type="match status" value="1"/>
</dbReference>
<dbReference type="InterPro" id="IPR001387">
    <property type="entry name" value="Cro/C1-type_HTH"/>
</dbReference>
<dbReference type="Proteomes" id="UP000051521">
    <property type="component" value="Unassembled WGS sequence"/>
</dbReference>
<dbReference type="InterPro" id="IPR010057">
    <property type="entry name" value="Transcription_activator_Rgg_C"/>
</dbReference>